<dbReference type="Proteomes" id="UP000218944">
    <property type="component" value="Unassembled WGS sequence"/>
</dbReference>
<keyword evidence="2" id="KW-0378">Hydrolase</keyword>
<evidence type="ECO:0000313" key="3">
    <source>
        <dbReference type="Proteomes" id="UP000218944"/>
    </source>
</evidence>
<evidence type="ECO:0000313" key="2">
    <source>
        <dbReference type="EMBL" id="PAU50403.1"/>
    </source>
</evidence>
<proteinExistence type="predicted"/>
<dbReference type="InterPro" id="IPR036397">
    <property type="entry name" value="RNaseH_sf"/>
</dbReference>
<name>A0A2A2DD73_9ACTN</name>
<organism evidence="2 3">
    <name type="scientific">Streptomyces albireticuli</name>
    <dbReference type="NCBI Taxonomy" id="1940"/>
    <lineage>
        <taxon>Bacteria</taxon>
        <taxon>Bacillati</taxon>
        <taxon>Actinomycetota</taxon>
        <taxon>Actinomycetes</taxon>
        <taxon>Kitasatosporales</taxon>
        <taxon>Streptomycetaceae</taxon>
        <taxon>Streptomyces</taxon>
    </lineage>
</organism>
<keyword evidence="3" id="KW-1185">Reference proteome</keyword>
<dbReference type="Pfam" id="PF13358">
    <property type="entry name" value="DDE_3"/>
    <property type="match status" value="1"/>
</dbReference>
<dbReference type="EMBL" id="NSJV01000055">
    <property type="protein sequence ID" value="PAU50403.1"/>
    <property type="molecule type" value="Genomic_DNA"/>
</dbReference>
<dbReference type="GO" id="GO:0003676">
    <property type="term" value="F:nucleic acid binding"/>
    <property type="evidence" value="ECO:0007669"/>
    <property type="project" value="InterPro"/>
</dbReference>
<dbReference type="AlphaFoldDB" id="A0A2A2DD73"/>
<gene>
    <name evidence="2" type="ORF">CK936_02785</name>
</gene>
<keyword evidence="2" id="KW-0540">Nuclease</keyword>
<protein>
    <submittedName>
        <fullName evidence="2">DDE endonuclease</fullName>
    </submittedName>
</protein>
<evidence type="ECO:0000259" key="1">
    <source>
        <dbReference type="Pfam" id="PF13358"/>
    </source>
</evidence>
<keyword evidence="2" id="KW-0255">Endonuclease</keyword>
<dbReference type="GO" id="GO:0004519">
    <property type="term" value="F:endonuclease activity"/>
    <property type="evidence" value="ECO:0007669"/>
    <property type="project" value="UniProtKB-KW"/>
</dbReference>
<reference evidence="2 3" key="1">
    <citation type="submission" date="2017-08" db="EMBL/GenBank/DDBJ databases">
        <title>Genome sequence of Streptomyces albireticuli NRRL B-1670.</title>
        <authorList>
            <person name="Graham D.E."/>
            <person name="Mahan K.M."/>
            <person name="Klingeman D.M."/>
            <person name="Hettich R.L."/>
            <person name="Parry R.J."/>
            <person name="Spain J.C."/>
        </authorList>
    </citation>
    <scope>NUCLEOTIDE SEQUENCE [LARGE SCALE GENOMIC DNA]</scope>
    <source>
        <strain evidence="2 3">NRRL B-1670</strain>
    </source>
</reference>
<accession>A0A2A2DD73</accession>
<comment type="caution">
    <text evidence="2">The sequence shown here is derived from an EMBL/GenBank/DDBJ whole genome shotgun (WGS) entry which is preliminary data.</text>
</comment>
<sequence>MRVRGRSRYRISVAAVCCYRPGERSRLIYRYPSHKSRDSTTRAWHRSFAWTDYLDLLTAAHHQLGVPIVPIWDNLNIHRAAGMRDFIAVHHWITAFHLLPYTPDLNPVEGICCLLGRRAQTSTAFTDHDHLIRACQPGLRTLQYRSHLIHGCLTGTGLMITNQPTTTPKDQ</sequence>
<dbReference type="InterPro" id="IPR038717">
    <property type="entry name" value="Tc1-like_DDE_dom"/>
</dbReference>
<dbReference type="Gene3D" id="3.30.420.10">
    <property type="entry name" value="Ribonuclease H-like superfamily/Ribonuclease H"/>
    <property type="match status" value="1"/>
</dbReference>
<feature type="domain" description="Tc1-like transposase DDE" evidence="1">
    <location>
        <begin position="51"/>
        <end position="131"/>
    </location>
</feature>